<feature type="region of interest" description="Disordered" evidence="1">
    <location>
        <begin position="1"/>
        <end position="21"/>
    </location>
</feature>
<feature type="compositionally biased region" description="Basic and acidic residues" evidence="1">
    <location>
        <begin position="83"/>
        <end position="98"/>
    </location>
</feature>
<comment type="caution">
    <text evidence="2">The sequence shown here is derived from an EMBL/GenBank/DDBJ whole genome shotgun (WGS) entry which is preliminary data.</text>
</comment>
<dbReference type="AlphaFoldDB" id="A0AAN6EUP4"/>
<gene>
    <name evidence="2" type="ORF">HRR80_004737</name>
</gene>
<evidence type="ECO:0000313" key="2">
    <source>
        <dbReference type="EMBL" id="KAJ8991399.1"/>
    </source>
</evidence>
<accession>A0AAN6EUP4</accession>
<proteinExistence type="predicted"/>
<dbReference type="EMBL" id="JAJGCB010000008">
    <property type="protein sequence ID" value="KAJ8991399.1"/>
    <property type="molecule type" value="Genomic_DNA"/>
</dbReference>
<feature type="compositionally biased region" description="Basic and acidic residues" evidence="1">
    <location>
        <begin position="304"/>
        <end position="314"/>
    </location>
</feature>
<reference evidence="2" key="1">
    <citation type="submission" date="2023-01" db="EMBL/GenBank/DDBJ databases">
        <title>Exophiala dermititidis isolated from Cystic Fibrosis Patient.</title>
        <authorList>
            <person name="Kurbessoian T."/>
            <person name="Crocker A."/>
            <person name="Murante D."/>
            <person name="Hogan D.A."/>
            <person name="Stajich J.E."/>
        </authorList>
    </citation>
    <scope>NUCLEOTIDE SEQUENCE</scope>
    <source>
        <strain evidence="2">Ex8</strain>
    </source>
</reference>
<name>A0AAN6EUP4_EXODE</name>
<sequence length="332" mass="37732">MTTSVAEPKSATHEDDATTWASVIDPELLDTGSAPIDIPRPRTPFRATEMIQWEHIYPNSWETSSSTSTERQTVIWHGEKEATEDVDVAKSPETKSADIDYLFESEDDKRHTSKKSYRAPPDVEYIPLSPERTSPWDLGQDLWRRNQPKFPIEPDLPAVLIDEYLPGQNDLMSGAVDPRDDKVTLMAFPEDSVTSDFEDNLAAGLFRMPFKIINRRDIRRLDLPFDDPHSLRVLPPDFLTTYLGLSRAIEEVCGRGSWTDEKLIDAIAKRGGMSGKRVVYPEDIVPYVRKGEIKPDSGDDESDDGGKGDPYDKEYWKEMQLQGEIWDEIEVP</sequence>
<feature type="region of interest" description="Disordered" evidence="1">
    <location>
        <begin position="290"/>
        <end position="314"/>
    </location>
</feature>
<dbReference type="Proteomes" id="UP001161757">
    <property type="component" value="Unassembled WGS sequence"/>
</dbReference>
<organism evidence="2 3">
    <name type="scientific">Exophiala dermatitidis</name>
    <name type="common">Black yeast-like fungus</name>
    <name type="synonym">Wangiella dermatitidis</name>
    <dbReference type="NCBI Taxonomy" id="5970"/>
    <lineage>
        <taxon>Eukaryota</taxon>
        <taxon>Fungi</taxon>
        <taxon>Dikarya</taxon>
        <taxon>Ascomycota</taxon>
        <taxon>Pezizomycotina</taxon>
        <taxon>Eurotiomycetes</taxon>
        <taxon>Chaetothyriomycetidae</taxon>
        <taxon>Chaetothyriales</taxon>
        <taxon>Herpotrichiellaceae</taxon>
        <taxon>Exophiala</taxon>
    </lineage>
</organism>
<evidence type="ECO:0000256" key="1">
    <source>
        <dbReference type="SAM" id="MobiDB-lite"/>
    </source>
</evidence>
<protein>
    <submittedName>
        <fullName evidence="2">Uncharacterized protein</fullName>
    </submittedName>
</protein>
<feature type="region of interest" description="Disordered" evidence="1">
    <location>
        <begin position="83"/>
        <end position="131"/>
    </location>
</feature>
<evidence type="ECO:0000313" key="3">
    <source>
        <dbReference type="Proteomes" id="UP001161757"/>
    </source>
</evidence>